<reference evidence="9 10" key="1">
    <citation type="journal article" date="2010" name="Plant Cell">
        <title>The Chlorella variabilis NC64A genome reveals adaptation to photosymbiosis, coevolution with viruses, and cryptic sex.</title>
        <authorList>
            <person name="Blanc G."/>
            <person name="Duncan G."/>
            <person name="Agarkova I."/>
            <person name="Borodovsky M."/>
            <person name="Gurnon J."/>
            <person name="Kuo A."/>
            <person name="Lindquist E."/>
            <person name="Lucas S."/>
            <person name="Pangilinan J."/>
            <person name="Polle J."/>
            <person name="Salamov A."/>
            <person name="Terry A."/>
            <person name="Yamada T."/>
            <person name="Dunigan D.D."/>
            <person name="Grigoriev I.V."/>
            <person name="Claverie J.M."/>
            <person name="Van Etten J.L."/>
        </authorList>
    </citation>
    <scope>NUCLEOTIDE SEQUENCE [LARGE SCALE GENOMIC DNA]</scope>
    <source>
        <strain evidence="9 10">NC64A</strain>
    </source>
</reference>
<evidence type="ECO:0000259" key="7">
    <source>
        <dbReference type="Pfam" id="PF13086"/>
    </source>
</evidence>
<feature type="domain" description="DNA2/NAM7 helicase helicase" evidence="7">
    <location>
        <begin position="392"/>
        <end position="745"/>
    </location>
</feature>
<feature type="compositionally biased region" description="Basic and acidic residues" evidence="5">
    <location>
        <begin position="1327"/>
        <end position="1341"/>
    </location>
</feature>
<evidence type="ECO:0000259" key="8">
    <source>
        <dbReference type="Pfam" id="PF13087"/>
    </source>
</evidence>
<organism evidence="10">
    <name type="scientific">Chlorella variabilis</name>
    <name type="common">Green alga</name>
    <dbReference type="NCBI Taxonomy" id="554065"/>
    <lineage>
        <taxon>Eukaryota</taxon>
        <taxon>Viridiplantae</taxon>
        <taxon>Chlorophyta</taxon>
        <taxon>core chlorophytes</taxon>
        <taxon>Trebouxiophyceae</taxon>
        <taxon>Chlorellales</taxon>
        <taxon>Chlorellaceae</taxon>
        <taxon>Chlorella clade</taxon>
        <taxon>Chlorella</taxon>
    </lineage>
</organism>
<keyword evidence="4" id="KW-0067">ATP-binding</keyword>
<dbReference type="GO" id="GO:0016787">
    <property type="term" value="F:hydrolase activity"/>
    <property type="evidence" value="ECO:0007669"/>
    <property type="project" value="UniProtKB-KW"/>
</dbReference>
<dbReference type="SUPFAM" id="SSF52540">
    <property type="entry name" value="P-loop containing nucleoside triphosphate hydrolases"/>
    <property type="match status" value="1"/>
</dbReference>
<feature type="region of interest" description="Disordered" evidence="5">
    <location>
        <begin position="1386"/>
        <end position="1407"/>
    </location>
</feature>
<dbReference type="Pfam" id="PF13086">
    <property type="entry name" value="AAA_11"/>
    <property type="match status" value="1"/>
</dbReference>
<accession>E1ZK21</accession>
<keyword evidence="6" id="KW-0812">Transmembrane</keyword>
<evidence type="ECO:0000313" key="10">
    <source>
        <dbReference type="Proteomes" id="UP000008141"/>
    </source>
</evidence>
<sequence>MSQRARQADGRQQAAAALAAAGSGGAPAPDGPPPARAGSYRPPNASMRAKHRVAPAYTADRFEKEVLGGRLWHAPCQEASHDISEQIPLSFPSMDDYVCTFEPLVLEEAREGLKADWAESCAAGGRGWAVEVASVEETADGWCMLRVRALAGHGDMKRACQPNSVAVLTDGRPPPRGAIEWVQAQVAGSGGRGAKRQRLDAVAAAAAAAADAEGPAASVDSSGGNGGQDGDEAADSSAAAAGAGAGWASSRVGTPGPGEAPAVAGRVVAGMVRRGKEDELVMQIHPACAAHAHDRAACCWAAVAALQRSAAAAGGAAKRWWLVPARSLISSQREFDAVHRVRAIERSLLRFLLRPQLLAPIGEYYDNPEVRRSLWPEQAAQPAFIDYLRQRYDETQLEAIEMAACHLGAPDSADGGGGHPLLPFVLIQGPPGTGKTHTTKGMLNVWHLVAYQRYCDGLIAATTPPAAAALSGGAAAAAAARRQQLADLNAAGTNILDVVSSSMLSHLGRAVAQTKPRILVCTPSNAACDELLTRVMTEGFADGSGRVYRPNVVRVGSEQGGVNAAVRDRLVGLMVDRYRTMSQGDWQRRFADLQQRHSHVSRELEALEVSLGRAAQAATAAAAAAAPAGEQAAAQQQHMELAKKLVDRAQAAARFQQELERLQLARDLVWGRQGQEWRLREAEQSIEASFLYEAEMVFTTLSSTQRKVFQQSASKAPFHTVLIDEAGQSSEVAALQPLVFGAKRVFPSAHFYGGRLRDAESIRDMPPAPFYAHPLMKPYVFFDVAKGKELRREGGGSLSNRAEALLAACLFAELRSFLIERAQQQPGSITGPTSDSHPAAMLPLPEVSAVGVITPYREQRKLLREMFEEVCGKGPASEVFIETVDSFQGKQLDVVILSCVRASVGGGLGFVNDIRRMNVAITRAKRSLWVLGASATLRANREWAALIGDAEERGLVIADAEAQDLFPGLSYWQRQQEQQQQQGEGGEGRAAQPQGRREGSAPAPAPAGASAGAGAGLAGLPPLSRVPPSGRASAEVQPLMSPAAAAAMQSLQPQPQPPQPRPMLSLQQQQQQQQQPIPMQRAAEQQLRPAGPTAAPGVRPMQRLHAGQQQQQQQQPGAQARPPAAPSAYPSLPTRRQLSYSLSSVSKLRNNDAAVVWCASLAQPRLLAGSLGFAAGVMLYVSFAEIFMRKSVAAFEAVTADGNTAYRWSTLCFFGGMVLVFILDRIVHLIAHWGVKRSMRKAAAAAGGAASASTTNLLTHEDQRNARPPASTPPAVAVMRKGRRAGAAGAAAAAAAADLEAGGSASGSPRKGAGAGPGEGEDAQGDGSERGGCERGGGRDVDGDDCSVSTHMGDLSAPMPGLTEPCDAMTSAVVAASCPDTVAATADGQRGGAGEGEVVTGAGTSSRTPPAVVEIMEADHHSFMLKKMGVLTALALFIHNFPGMMVYISIKELIPTALRYDPKDSLATSCVVAGMVVMAASLLLFTI</sequence>
<feature type="compositionally biased region" description="Low complexity" evidence="5">
    <location>
        <begin position="1062"/>
        <end position="1083"/>
    </location>
</feature>
<dbReference type="InParanoid" id="E1ZK21"/>
<dbReference type="GeneID" id="17353216"/>
<feature type="compositionally biased region" description="Low complexity" evidence="5">
    <location>
        <begin position="989"/>
        <end position="1010"/>
    </location>
</feature>
<name>E1ZK21_CHLVA</name>
<feature type="compositionally biased region" description="Low complexity" evidence="5">
    <location>
        <begin position="973"/>
        <end position="982"/>
    </location>
</feature>
<dbReference type="GO" id="GO:0005524">
    <property type="term" value="F:ATP binding"/>
    <property type="evidence" value="ECO:0007669"/>
    <property type="project" value="UniProtKB-KW"/>
</dbReference>
<keyword evidence="2" id="KW-0378">Hydrolase</keyword>
<dbReference type="OrthoDB" id="6513042at2759"/>
<keyword evidence="3" id="KW-0347">Helicase</keyword>
<evidence type="ECO:0000313" key="9">
    <source>
        <dbReference type="EMBL" id="EFN53619.1"/>
    </source>
</evidence>
<feature type="transmembrane region" description="Helical" evidence="6">
    <location>
        <begin position="1208"/>
        <end position="1231"/>
    </location>
</feature>
<dbReference type="InterPro" id="IPR041677">
    <property type="entry name" value="DNA2/NAM7_AAA_11"/>
</dbReference>
<feature type="region of interest" description="Disordered" evidence="5">
    <location>
        <begin position="1"/>
        <end position="52"/>
    </location>
</feature>
<dbReference type="FunFam" id="3.40.50.300:FF:000326">
    <property type="entry name" value="P-loop containing nucleoside triphosphate hydrolase"/>
    <property type="match status" value="1"/>
</dbReference>
<evidence type="ECO:0000256" key="1">
    <source>
        <dbReference type="ARBA" id="ARBA00022741"/>
    </source>
</evidence>
<feature type="compositionally biased region" description="Low complexity" evidence="5">
    <location>
        <begin position="1037"/>
        <end position="1053"/>
    </location>
</feature>
<evidence type="ECO:0000256" key="5">
    <source>
        <dbReference type="SAM" id="MobiDB-lite"/>
    </source>
</evidence>
<dbReference type="PANTHER" id="PTHR10887">
    <property type="entry name" value="DNA2/NAM7 HELICASE FAMILY"/>
    <property type="match status" value="1"/>
</dbReference>
<dbReference type="RefSeq" id="XP_005845721.1">
    <property type="nucleotide sequence ID" value="XM_005845659.1"/>
</dbReference>
<evidence type="ECO:0000256" key="6">
    <source>
        <dbReference type="SAM" id="Phobius"/>
    </source>
</evidence>
<keyword evidence="1" id="KW-0547">Nucleotide-binding</keyword>
<dbReference type="KEGG" id="cvr:CHLNCDRAFT_58418"/>
<evidence type="ECO:0000256" key="2">
    <source>
        <dbReference type="ARBA" id="ARBA00022801"/>
    </source>
</evidence>
<feature type="transmembrane region" description="Helical" evidence="6">
    <location>
        <begin position="1430"/>
        <end position="1450"/>
    </location>
</feature>
<keyword evidence="6" id="KW-1133">Transmembrane helix</keyword>
<feature type="region of interest" description="Disordered" evidence="5">
    <location>
        <begin position="973"/>
        <end position="1132"/>
    </location>
</feature>
<evidence type="ECO:0000256" key="4">
    <source>
        <dbReference type="ARBA" id="ARBA00022840"/>
    </source>
</evidence>
<evidence type="ECO:0000256" key="3">
    <source>
        <dbReference type="ARBA" id="ARBA00022806"/>
    </source>
</evidence>
<dbReference type="InterPro" id="IPR041679">
    <property type="entry name" value="DNA2/NAM7-like_C"/>
</dbReference>
<feature type="region of interest" description="Disordered" evidence="5">
    <location>
        <begin position="1300"/>
        <end position="1359"/>
    </location>
</feature>
<dbReference type="Pfam" id="PF13087">
    <property type="entry name" value="AAA_12"/>
    <property type="match status" value="1"/>
</dbReference>
<dbReference type="GO" id="GO:0004386">
    <property type="term" value="F:helicase activity"/>
    <property type="evidence" value="ECO:0007669"/>
    <property type="project" value="UniProtKB-KW"/>
</dbReference>
<feature type="compositionally biased region" description="Low complexity" evidence="5">
    <location>
        <begin position="212"/>
        <end position="222"/>
    </location>
</feature>
<gene>
    <name evidence="9" type="ORF">CHLNCDRAFT_58418</name>
</gene>
<keyword evidence="10" id="KW-1185">Reference proteome</keyword>
<dbReference type="Proteomes" id="UP000008141">
    <property type="component" value="Unassembled WGS sequence"/>
</dbReference>
<dbReference type="FunCoup" id="E1ZK21">
    <property type="interactions" value="392"/>
</dbReference>
<feature type="domain" description="DNA2/NAM7 helicase-like C-terminal" evidence="8">
    <location>
        <begin position="746"/>
        <end position="934"/>
    </location>
</feature>
<dbReference type="eggNOG" id="KOG1801">
    <property type="taxonomic scope" value="Eukaryota"/>
</dbReference>
<proteinExistence type="predicted"/>
<dbReference type="InterPro" id="IPR027417">
    <property type="entry name" value="P-loop_NTPase"/>
</dbReference>
<feature type="region of interest" description="Disordered" evidence="5">
    <location>
        <begin position="212"/>
        <end position="241"/>
    </location>
</feature>
<dbReference type="GO" id="GO:0005694">
    <property type="term" value="C:chromosome"/>
    <property type="evidence" value="ECO:0007669"/>
    <property type="project" value="UniProtKB-ARBA"/>
</dbReference>
<dbReference type="InterPro" id="IPR047187">
    <property type="entry name" value="SF1_C_Upf1"/>
</dbReference>
<keyword evidence="6" id="KW-0472">Membrane</keyword>
<dbReference type="OMA" id="WALAYKE"/>
<dbReference type="CDD" id="cd18808">
    <property type="entry name" value="SF1_C_Upf1"/>
    <property type="match status" value="1"/>
</dbReference>
<dbReference type="Gene3D" id="3.40.50.300">
    <property type="entry name" value="P-loop containing nucleotide triphosphate hydrolases"/>
    <property type="match status" value="2"/>
</dbReference>
<dbReference type="STRING" id="554065.E1ZK21"/>
<dbReference type="PANTHER" id="PTHR10887:SF495">
    <property type="entry name" value="HELICASE SENATAXIN ISOFORM X1-RELATED"/>
    <property type="match status" value="1"/>
</dbReference>
<feature type="compositionally biased region" description="Low complexity" evidence="5">
    <location>
        <begin position="1103"/>
        <end position="1132"/>
    </location>
</feature>
<feature type="transmembrane region" description="Helical" evidence="6">
    <location>
        <begin position="1465"/>
        <end position="1485"/>
    </location>
</feature>
<dbReference type="EMBL" id="GL433850">
    <property type="protein sequence ID" value="EFN53619.1"/>
    <property type="molecule type" value="Genomic_DNA"/>
</dbReference>
<dbReference type="InterPro" id="IPR045055">
    <property type="entry name" value="DNA2/NAM7-like"/>
</dbReference>
<feature type="compositionally biased region" description="Low complexity" evidence="5">
    <location>
        <begin position="1"/>
        <end position="21"/>
    </location>
</feature>
<protein>
    <submittedName>
        <fullName evidence="9">Expressed protein</fullName>
    </submittedName>
</protein>